<keyword evidence="3" id="KW-1185">Reference proteome</keyword>
<reference evidence="2" key="1">
    <citation type="submission" date="2022-10" db="EMBL/GenBank/DDBJ databases">
        <title>The WGS of Solirubrobacter phytolaccae KCTC 29190.</title>
        <authorList>
            <person name="Jiang Z."/>
        </authorList>
    </citation>
    <scope>NUCLEOTIDE SEQUENCE</scope>
    <source>
        <strain evidence="2">KCTC 29190</strain>
    </source>
</reference>
<gene>
    <name evidence="2" type="ORF">OJ997_29405</name>
</gene>
<dbReference type="SUPFAM" id="SSF54001">
    <property type="entry name" value="Cysteine proteinases"/>
    <property type="match status" value="1"/>
</dbReference>
<dbReference type="RefSeq" id="WP_270028912.1">
    <property type="nucleotide sequence ID" value="NZ_JAPDDP010000076.1"/>
</dbReference>
<proteinExistence type="predicted"/>
<evidence type="ECO:0000259" key="1">
    <source>
        <dbReference type="SMART" id="SM00460"/>
    </source>
</evidence>
<feature type="domain" description="Transglutaminase-like" evidence="1">
    <location>
        <begin position="164"/>
        <end position="236"/>
    </location>
</feature>
<dbReference type="AlphaFoldDB" id="A0A9X3SB98"/>
<dbReference type="InterPro" id="IPR013589">
    <property type="entry name" value="Bac_transglu_N"/>
</dbReference>
<protein>
    <submittedName>
        <fullName evidence="2">Transglutaminase family protein</fullName>
    </submittedName>
</protein>
<accession>A0A9X3SB98</accession>
<dbReference type="PANTHER" id="PTHR33490">
    <property type="entry name" value="BLR5614 PROTEIN-RELATED"/>
    <property type="match status" value="1"/>
</dbReference>
<dbReference type="EMBL" id="JAPDDP010000076">
    <property type="protein sequence ID" value="MDA0184458.1"/>
    <property type="molecule type" value="Genomic_DNA"/>
</dbReference>
<dbReference type="PANTHER" id="PTHR33490:SF6">
    <property type="entry name" value="SLL1049 PROTEIN"/>
    <property type="match status" value="1"/>
</dbReference>
<dbReference type="Gene3D" id="3.10.620.30">
    <property type="match status" value="1"/>
</dbReference>
<dbReference type="Proteomes" id="UP001147653">
    <property type="component" value="Unassembled WGS sequence"/>
</dbReference>
<dbReference type="InterPro" id="IPR002931">
    <property type="entry name" value="Transglutaminase-like"/>
</dbReference>
<organism evidence="2 3">
    <name type="scientific">Solirubrobacter phytolaccae</name>
    <dbReference type="NCBI Taxonomy" id="1404360"/>
    <lineage>
        <taxon>Bacteria</taxon>
        <taxon>Bacillati</taxon>
        <taxon>Actinomycetota</taxon>
        <taxon>Thermoleophilia</taxon>
        <taxon>Solirubrobacterales</taxon>
        <taxon>Solirubrobacteraceae</taxon>
        <taxon>Solirubrobacter</taxon>
    </lineage>
</organism>
<dbReference type="Pfam" id="PF01841">
    <property type="entry name" value="Transglut_core"/>
    <property type="match status" value="1"/>
</dbReference>
<name>A0A9X3SB98_9ACTN</name>
<sequence>MNFAIRYLTEYRYESPVTDNLNALRVKPATMATQSVEDFVVRVDPEARLNRHLDYFGTQVIEFGISRPHDHLSIDVRARVQTSTPAEPLDTDWEAIEDRAYDAAAGEFVLPVGPEPDHLILDELVGDTRGESPLATLRRMVEVIPDRFEYRAGVTYVGSTVGDLLAAGAGVCQDFAHLALLLLRRHGIGARYVSGYLWAPSTDDEASAEVETHAWIEALLPNGSGGLTWIAADPTNRTLGGESHVKIGHGRQYADVPPIKGVYRGAAGSSLSASVRMTRSDVTPISSP</sequence>
<dbReference type="InterPro" id="IPR038765">
    <property type="entry name" value="Papain-like_cys_pep_sf"/>
</dbReference>
<dbReference type="Pfam" id="PF08379">
    <property type="entry name" value="Bact_transglu_N"/>
    <property type="match status" value="1"/>
</dbReference>
<evidence type="ECO:0000313" key="2">
    <source>
        <dbReference type="EMBL" id="MDA0184458.1"/>
    </source>
</evidence>
<comment type="caution">
    <text evidence="2">The sequence shown here is derived from an EMBL/GenBank/DDBJ whole genome shotgun (WGS) entry which is preliminary data.</text>
</comment>
<dbReference type="SMART" id="SM00460">
    <property type="entry name" value="TGc"/>
    <property type="match status" value="1"/>
</dbReference>
<evidence type="ECO:0000313" key="3">
    <source>
        <dbReference type="Proteomes" id="UP001147653"/>
    </source>
</evidence>